<dbReference type="STRING" id="542832.A0A3M6VI29"/>
<feature type="compositionally biased region" description="Low complexity" evidence="1">
    <location>
        <begin position="598"/>
        <end position="611"/>
    </location>
</feature>
<dbReference type="EMBL" id="QLLG01000228">
    <property type="protein sequence ID" value="RMX65823.1"/>
    <property type="molecule type" value="Genomic_DNA"/>
</dbReference>
<accession>A0A3M6VI29</accession>
<dbReference type="Proteomes" id="UP000282087">
    <property type="component" value="Unassembled WGS sequence"/>
</dbReference>
<dbReference type="GO" id="GO:0036503">
    <property type="term" value="P:ERAD pathway"/>
    <property type="evidence" value="ECO:0007669"/>
    <property type="project" value="TreeGrafter"/>
</dbReference>
<dbReference type="PANTHER" id="PTHR15204:SF0">
    <property type="entry name" value="LARGE PROLINE-RICH PROTEIN BAG6"/>
    <property type="match status" value="1"/>
</dbReference>
<feature type="region of interest" description="Disordered" evidence="1">
    <location>
        <begin position="406"/>
        <end position="442"/>
    </location>
</feature>
<reference evidence="3 4" key="1">
    <citation type="submission" date="2018-06" db="EMBL/GenBank/DDBJ databases">
        <title>Comparative genomics of downy mildews reveals potential adaptations to biotrophy.</title>
        <authorList>
            <person name="Fletcher K."/>
            <person name="Klosterman S.J."/>
            <person name="Derevnina L."/>
            <person name="Martin F."/>
            <person name="Koike S."/>
            <person name="Reyes Chin-Wo S."/>
            <person name="Mou B."/>
            <person name="Michelmore R."/>
        </authorList>
    </citation>
    <scope>NUCLEOTIDE SEQUENCE [LARGE SCALE GENOMIC DNA]</scope>
    <source>
        <strain evidence="3 4">R14</strain>
    </source>
</reference>
<feature type="domain" description="Ubiquitin-like" evidence="2">
    <location>
        <begin position="20"/>
        <end position="91"/>
    </location>
</feature>
<dbReference type="GO" id="GO:0051787">
    <property type="term" value="F:misfolded protein binding"/>
    <property type="evidence" value="ECO:0007669"/>
    <property type="project" value="TreeGrafter"/>
</dbReference>
<feature type="region of interest" description="Disordered" evidence="1">
    <location>
        <begin position="277"/>
        <end position="305"/>
    </location>
</feature>
<dbReference type="GO" id="GO:0071818">
    <property type="term" value="C:BAT3 complex"/>
    <property type="evidence" value="ECO:0007669"/>
    <property type="project" value="TreeGrafter"/>
</dbReference>
<feature type="region of interest" description="Disordered" evidence="1">
    <location>
        <begin position="156"/>
        <end position="198"/>
    </location>
</feature>
<proteinExistence type="predicted"/>
<sequence>MNTSLEPVVEPLATDEDAHLSLKVRTLDQKTYSITICAAASVPELKELVAVETGITLARQRLIYRGRVLKNDQTLASYSLEDGHVLHLVVRAVPPPPLADAASTDDHRPAITLDAEQNAGSTVRDPSPHLYSASHLDALNEVDALNAQLDEFQRTTFRSRARSRQLQDRTHSPRSPPSTRDNDEPDPTMGRSGAVQPGRVLMGATIAVPEGTGVTMPFLSSLVSNLITQVRETGGGMEAEGATTGTTADGQHHVTFLREVPGGTTAAEMDAATARATRAFRHPHRYRDDSGSQRAARRSSSGVERQASLRARIGLRLEAVRATLDDASLEFPTQLSALPQGDNTAMSELQQQVEMLLTLLERFGPRLRLLPAALSQRDHLSGRVATASVGTTTVSTYHPSAIVSNGSSGASAEANTPLIGPSTASVDSSTVSTGPSSAASGSNNLAAELVTASIGPNTTPAESGSGSTTTSDNAVAAGATLSGRQIICIIEALQTIGESTELLARVARHAFVRQSIQLSEPISRRGNAATAGDRMQARFHARARPANSARVDTTAEDRTQATLDAMQATRTSRTVAPGVSNMRPRVSRISTTESLNERSSATPRTARASSAGLPGSTLSFPADLTSAVPPPVPGPVTSVRNSQPITEANAARSDGDASLPTSGAHISISNLGLPLVPSVVFPFSLAADLGGSHATTTWNLADFISRLTSAIPISTLYGVMAGNGTHLHHILAQIGFALFSGVDVPRVTRPSIHTWTRDLVAELRRLMRLQALPADVTDQVNGTVERRLALADELLRVVEPFIPNLVDILVRATSASRAAAFGTSSATFLRTMTQQVVRELRSYARGDSSELESESDERFKRLLQGLLVWLGMNDHMASFVVDSLLCWIEGDSTVSRRGHTHQRDEASSDAGVADSPATKRKRE</sequence>
<gene>
    <name evidence="3" type="ORF">DD238_002968</name>
</gene>
<dbReference type="SUPFAM" id="SSF54236">
    <property type="entry name" value="Ubiquitin-like"/>
    <property type="match status" value="1"/>
</dbReference>
<feature type="compositionally biased region" description="Low complexity" evidence="1">
    <location>
        <begin position="292"/>
        <end position="302"/>
    </location>
</feature>
<dbReference type="InterPro" id="IPR029071">
    <property type="entry name" value="Ubiquitin-like_domsf"/>
</dbReference>
<dbReference type="GO" id="GO:0031593">
    <property type="term" value="F:polyubiquitin modification-dependent protein binding"/>
    <property type="evidence" value="ECO:0007669"/>
    <property type="project" value="TreeGrafter"/>
</dbReference>
<dbReference type="PANTHER" id="PTHR15204">
    <property type="entry name" value="LARGE PROLINE-RICH PROTEIN BAG6"/>
    <property type="match status" value="1"/>
</dbReference>
<evidence type="ECO:0000313" key="3">
    <source>
        <dbReference type="EMBL" id="RMX65823.1"/>
    </source>
</evidence>
<protein>
    <recommendedName>
        <fullName evidence="2">Ubiquitin-like domain-containing protein</fullName>
    </recommendedName>
</protein>
<dbReference type="PROSITE" id="PS50053">
    <property type="entry name" value="UBIQUITIN_2"/>
    <property type="match status" value="1"/>
</dbReference>
<feature type="region of interest" description="Disordered" evidence="1">
    <location>
        <begin position="897"/>
        <end position="923"/>
    </location>
</feature>
<evidence type="ECO:0000259" key="2">
    <source>
        <dbReference type="PROSITE" id="PS50053"/>
    </source>
</evidence>
<feature type="region of interest" description="Disordered" evidence="1">
    <location>
        <begin position="585"/>
        <end position="631"/>
    </location>
</feature>
<dbReference type="AlphaFoldDB" id="A0A3M6VI29"/>
<comment type="caution">
    <text evidence="3">The sequence shown here is derived from an EMBL/GenBank/DDBJ whole genome shotgun (WGS) entry which is preliminary data.</text>
</comment>
<feature type="compositionally biased region" description="Low complexity" evidence="1">
    <location>
        <begin position="406"/>
        <end position="415"/>
    </location>
</feature>
<organism evidence="3 4">
    <name type="scientific">Peronospora effusa</name>
    <dbReference type="NCBI Taxonomy" id="542832"/>
    <lineage>
        <taxon>Eukaryota</taxon>
        <taxon>Sar</taxon>
        <taxon>Stramenopiles</taxon>
        <taxon>Oomycota</taxon>
        <taxon>Peronosporomycetes</taxon>
        <taxon>Peronosporales</taxon>
        <taxon>Peronosporaceae</taxon>
        <taxon>Peronospora</taxon>
    </lineage>
</organism>
<dbReference type="Gene3D" id="3.10.20.90">
    <property type="entry name" value="Phosphatidylinositol 3-kinase Catalytic Subunit, Chain A, domain 1"/>
    <property type="match status" value="1"/>
</dbReference>
<dbReference type="Pfam" id="PF00240">
    <property type="entry name" value="ubiquitin"/>
    <property type="match status" value="1"/>
</dbReference>
<evidence type="ECO:0000256" key="1">
    <source>
        <dbReference type="SAM" id="MobiDB-lite"/>
    </source>
</evidence>
<feature type="compositionally biased region" description="Low complexity" evidence="1">
    <location>
        <begin position="422"/>
        <end position="442"/>
    </location>
</feature>
<dbReference type="FunFam" id="3.10.20.90:FF:000154">
    <property type="entry name" value="Large proline-rich protein BAG6"/>
    <property type="match status" value="1"/>
</dbReference>
<name>A0A3M6VI29_9STRA</name>
<keyword evidence="4" id="KW-1185">Reference proteome</keyword>
<dbReference type="InterPro" id="IPR000626">
    <property type="entry name" value="Ubiquitin-like_dom"/>
</dbReference>
<evidence type="ECO:0000313" key="4">
    <source>
        <dbReference type="Proteomes" id="UP000282087"/>
    </source>
</evidence>
<dbReference type="SMART" id="SM00213">
    <property type="entry name" value="UBQ"/>
    <property type="match status" value="1"/>
</dbReference>
<dbReference type="VEuPathDB" id="FungiDB:DD237_004098"/>